<keyword evidence="2 5" id="KW-0689">Ribosomal protein</keyword>
<dbReference type="Pfam" id="PF01632">
    <property type="entry name" value="Ribosomal_L35p"/>
    <property type="match status" value="1"/>
</dbReference>
<dbReference type="NCBIfam" id="TIGR00001">
    <property type="entry name" value="rpmI_bact"/>
    <property type="match status" value="1"/>
</dbReference>
<dbReference type="RefSeq" id="WP_207679308.1">
    <property type="nucleotide sequence ID" value="NZ_CP061800.1"/>
</dbReference>
<proteinExistence type="inferred from homology"/>
<evidence type="ECO:0000256" key="3">
    <source>
        <dbReference type="ARBA" id="ARBA00023274"/>
    </source>
</evidence>
<dbReference type="AlphaFoldDB" id="A0A975GSZ4"/>
<dbReference type="PANTHER" id="PTHR33343:SF1">
    <property type="entry name" value="LARGE RIBOSOMAL SUBUNIT PROTEIN BL35M"/>
    <property type="match status" value="1"/>
</dbReference>
<keyword evidence="3 5" id="KW-0687">Ribonucleoprotein</keyword>
<dbReference type="KEGG" id="dmm:dnm_076580"/>
<name>A0A975GSZ4_9BACT</name>
<organism evidence="8 9">
    <name type="scientific">Desulfonema magnum</name>
    <dbReference type="NCBI Taxonomy" id="45655"/>
    <lineage>
        <taxon>Bacteria</taxon>
        <taxon>Pseudomonadati</taxon>
        <taxon>Thermodesulfobacteriota</taxon>
        <taxon>Desulfobacteria</taxon>
        <taxon>Desulfobacterales</taxon>
        <taxon>Desulfococcaceae</taxon>
        <taxon>Desulfonema</taxon>
    </lineage>
</organism>
<evidence type="ECO:0000313" key="9">
    <source>
        <dbReference type="Proteomes" id="UP000663722"/>
    </source>
</evidence>
<dbReference type="GO" id="GO:0006412">
    <property type="term" value="P:translation"/>
    <property type="evidence" value="ECO:0007669"/>
    <property type="project" value="UniProtKB-UniRule"/>
</dbReference>
<evidence type="ECO:0000313" key="8">
    <source>
        <dbReference type="EMBL" id="QTA91588.1"/>
    </source>
</evidence>
<dbReference type="InterPro" id="IPR001706">
    <property type="entry name" value="Ribosomal_bL35"/>
</dbReference>
<dbReference type="PROSITE" id="PS00936">
    <property type="entry name" value="RIBOSOMAL_L35"/>
    <property type="match status" value="1"/>
</dbReference>
<comment type="similarity">
    <text evidence="1 5 6">Belongs to the bacterial ribosomal protein bL35 family.</text>
</comment>
<evidence type="ECO:0000256" key="1">
    <source>
        <dbReference type="ARBA" id="ARBA00006598"/>
    </source>
</evidence>
<dbReference type="InterPro" id="IPR021137">
    <property type="entry name" value="Ribosomal_bL35-like"/>
</dbReference>
<keyword evidence="9" id="KW-1185">Reference proteome</keyword>
<dbReference type="InterPro" id="IPR018265">
    <property type="entry name" value="Ribosomal_bL35_CS"/>
</dbReference>
<feature type="region of interest" description="Disordered" evidence="7">
    <location>
        <begin position="29"/>
        <end position="65"/>
    </location>
</feature>
<dbReference type="PRINTS" id="PR00064">
    <property type="entry name" value="RIBOSOMALL35"/>
</dbReference>
<protein>
    <recommendedName>
        <fullName evidence="4 5">Large ribosomal subunit protein bL35</fullName>
    </recommendedName>
</protein>
<evidence type="ECO:0000256" key="2">
    <source>
        <dbReference type="ARBA" id="ARBA00022980"/>
    </source>
</evidence>
<feature type="compositionally biased region" description="Basic residues" evidence="7">
    <location>
        <begin position="33"/>
        <end position="47"/>
    </location>
</feature>
<dbReference type="GO" id="GO:0003735">
    <property type="term" value="F:structural constituent of ribosome"/>
    <property type="evidence" value="ECO:0007669"/>
    <property type="project" value="InterPro"/>
</dbReference>
<dbReference type="HAMAP" id="MF_00514">
    <property type="entry name" value="Ribosomal_bL35"/>
    <property type="match status" value="1"/>
</dbReference>
<evidence type="ECO:0000256" key="4">
    <source>
        <dbReference type="ARBA" id="ARBA00071664"/>
    </source>
</evidence>
<reference evidence="8" key="1">
    <citation type="journal article" date="2021" name="Microb. Physiol.">
        <title>Proteogenomic Insights into the Physiology of Marine, Sulfate-Reducing, Filamentous Desulfonema limicola and Desulfonema magnum.</title>
        <authorList>
            <person name="Schnaars V."/>
            <person name="Wohlbrand L."/>
            <person name="Scheve S."/>
            <person name="Hinrichs C."/>
            <person name="Reinhardt R."/>
            <person name="Rabus R."/>
        </authorList>
    </citation>
    <scope>NUCLEOTIDE SEQUENCE</scope>
    <source>
        <strain evidence="8">4be13</strain>
    </source>
</reference>
<dbReference type="EMBL" id="CP061800">
    <property type="protein sequence ID" value="QTA91588.1"/>
    <property type="molecule type" value="Genomic_DNA"/>
</dbReference>
<evidence type="ECO:0000256" key="6">
    <source>
        <dbReference type="RuleBase" id="RU000568"/>
    </source>
</evidence>
<dbReference type="PANTHER" id="PTHR33343">
    <property type="entry name" value="54S RIBOSOMAL PROTEIN BL35M"/>
    <property type="match status" value="1"/>
</dbReference>
<evidence type="ECO:0000256" key="7">
    <source>
        <dbReference type="SAM" id="MobiDB-lite"/>
    </source>
</evidence>
<dbReference type="Gene3D" id="4.10.410.60">
    <property type="match status" value="1"/>
</dbReference>
<dbReference type="SUPFAM" id="SSF143034">
    <property type="entry name" value="L35p-like"/>
    <property type="match status" value="1"/>
</dbReference>
<accession>A0A975GSZ4</accession>
<dbReference type="InterPro" id="IPR037229">
    <property type="entry name" value="Ribosomal_bL35_sf"/>
</dbReference>
<evidence type="ECO:0000256" key="5">
    <source>
        <dbReference type="HAMAP-Rule" id="MF_00514"/>
    </source>
</evidence>
<sequence>MPKIKTNRAAAKRFRKTGSGKFVYAKSHASHILTKKTRKRKRSLRKAHLTDQTNRKELRLLMPNG</sequence>
<dbReference type="GO" id="GO:0022625">
    <property type="term" value="C:cytosolic large ribosomal subunit"/>
    <property type="evidence" value="ECO:0007669"/>
    <property type="project" value="TreeGrafter"/>
</dbReference>
<gene>
    <name evidence="5 8" type="primary">rpmI</name>
    <name evidence="8" type="ORF">dnm_076580</name>
</gene>
<dbReference type="Proteomes" id="UP000663722">
    <property type="component" value="Chromosome"/>
</dbReference>
<dbReference type="FunFam" id="4.10.410.60:FF:000001">
    <property type="entry name" value="50S ribosomal protein L35"/>
    <property type="match status" value="1"/>
</dbReference>